<organism evidence="5 6">
    <name type="scientific">Cupriavidus numazuensis</name>
    <dbReference type="NCBI Taxonomy" id="221992"/>
    <lineage>
        <taxon>Bacteria</taxon>
        <taxon>Pseudomonadati</taxon>
        <taxon>Pseudomonadota</taxon>
        <taxon>Betaproteobacteria</taxon>
        <taxon>Burkholderiales</taxon>
        <taxon>Burkholderiaceae</taxon>
        <taxon>Cupriavidus</taxon>
    </lineage>
</organism>
<dbReference type="RefSeq" id="WP_211958701.1">
    <property type="nucleotide sequence ID" value="NZ_CAJPVI010000108.1"/>
</dbReference>
<keyword evidence="6" id="KW-1185">Reference proteome</keyword>
<dbReference type="EC" id="2.3.3.16" evidence="3"/>
<dbReference type="Pfam" id="PF00285">
    <property type="entry name" value="Citrate_synt"/>
    <property type="match status" value="1"/>
</dbReference>
<evidence type="ECO:0000256" key="2">
    <source>
        <dbReference type="ARBA" id="ARBA00010566"/>
    </source>
</evidence>
<evidence type="ECO:0000256" key="1">
    <source>
        <dbReference type="ARBA" id="ARBA00004751"/>
    </source>
</evidence>
<dbReference type="CDD" id="cd06100">
    <property type="entry name" value="CCL_ACL-C"/>
    <property type="match status" value="1"/>
</dbReference>
<gene>
    <name evidence="5" type="primary">citZ</name>
    <name evidence="5" type="ORF">LMG26411_08010</name>
</gene>
<comment type="pathway">
    <text evidence="1">Carbohydrate metabolism; tricarboxylic acid cycle; isocitrate from oxaloacetate: step 1/2.</text>
</comment>
<dbReference type="PANTHER" id="PTHR11739">
    <property type="entry name" value="CITRATE SYNTHASE"/>
    <property type="match status" value="1"/>
</dbReference>
<evidence type="ECO:0000313" key="5">
    <source>
        <dbReference type="EMBL" id="CAG2161121.1"/>
    </source>
</evidence>
<protein>
    <recommendedName>
        <fullName evidence="3">citrate synthase (unknown stereospecificity)</fullName>
        <ecNumber evidence="3">2.3.3.16</ecNumber>
    </recommendedName>
</protein>
<dbReference type="Gene3D" id="1.10.230.10">
    <property type="entry name" value="Cytochrome P450-Terp, domain 2"/>
    <property type="match status" value="1"/>
</dbReference>
<keyword evidence="4 5" id="KW-0808">Transferase</keyword>
<dbReference type="NCBIfam" id="NF004868">
    <property type="entry name" value="PRK06224.1-5"/>
    <property type="match status" value="1"/>
</dbReference>
<keyword evidence="5" id="KW-0012">Acyltransferase</keyword>
<evidence type="ECO:0000256" key="3">
    <source>
        <dbReference type="ARBA" id="ARBA00012972"/>
    </source>
</evidence>
<comment type="caution">
    <text evidence="5">The sequence shown here is derived from an EMBL/GenBank/DDBJ whole genome shotgun (WGS) entry which is preliminary data.</text>
</comment>
<sequence length="259" mass="28271">MVTTVKTEIGYTTTDTIMVRGLNLATEIIGKFDFVDMIFFTTLSRMPTPREKIMVNALLVTTADHGITPSSLSARLTYIGAPEALQGAVATGLLGAGSVFLGPMQNATEMLNEGTRELSEDATDEQLLETARALIKRYKESRQQVYGVGHPIHVDGDPRVPALRELSRQNGYYGLHWRLMEAIVEVLVKEQKRKLPMNVVGAIGAIVAAMGLDPLIARGLALVGRSAGLLAHVLEEKQDPMAREAWQLVLKADPRNVLP</sequence>
<dbReference type="SUPFAM" id="SSF48256">
    <property type="entry name" value="Citrate synthase"/>
    <property type="match status" value="1"/>
</dbReference>
<reference evidence="5 6" key="1">
    <citation type="submission" date="2021-03" db="EMBL/GenBank/DDBJ databases">
        <authorList>
            <person name="Peeters C."/>
        </authorList>
    </citation>
    <scope>NUCLEOTIDE SEQUENCE [LARGE SCALE GENOMIC DNA]</scope>
    <source>
        <strain evidence="5 6">LMG 26411</strain>
    </source>
</reference>
<dbReference type="InterPro" id="IPR036969">
    <property type="entry name" value="Citrate_synthase_sf"/>
</dbReference>
<dbReference type="PANTHER" id="PTHR11739:SF4">
    <property type="entry name" value="CITRATE SYNTHASE, PEROXISOMAL"/>
    <property type="match status" value="1"/>
</dbReference>
<evidence type="ECO:0000313" key="6">
    <source>
        <dbReference type="Proteomes" id="UP000672657"/>
    </source>
</evidence>
<dbReference type="InterPro" id="IPR016142">
    <property type="entry name" value="Citrate_synth-like_lrg_a-sub"/>
</dbReference>
<dbReference type="GO" id="GO:0036440">
    <property type="term" value="F:citrate synthase activity"/>
    <property type="evidence" value="ECO:0007669"/>
    <property type="project" value="UniProtKB-EC"/>
</dbReference>
<dbReference type="EMBL" id="CAJPVI010000108">
    <property type="protein sequence ID" value="CAG2161121.1"/>
    <property type="molecule type" value="Genomic_DNA"/>
</dbReference>
<dbReference type="InterPro" id="IPR002020">
    <property type="entry name" value="Citrate_synthase"/>
</dbReference>
<evidence type="ECO:0000256" key="4">
    <source>
        <dbReference type="ARBA" id="ARBA00022679"/>
    </source>
</evidence>
<dbReference type="Proteomes" id="UP000672657">
    <property type="component" value="Unassembled WGS sequence"/>
</dbReference>
<comment type="similarity">
    <text evidence="2">Belongs to the citrate synthase family.</text>
</comment>
<accession>A0ABM8TWF4</accession>
<proteinExistence type="inferred from homology"/>
<dbReference type="InterPro" id="IPR016143">
    <property type="entry name" value="Citrate_synth-like_sm_a-sub"/>
</dbReference>
<name>A0ABM8TWF4_9BURK</name>
<dbReference type="Gene3D" id="1.10.580.10">
    <property type="entry name" value="Citrate Synthase, domain 1"/>
    <property type="match status" value="1"/>
</dbReference>